<keyword evidence="3" id="KW-1185">Reference proteome</keyword>
<dbReference type="Proteomes" id="UP001209570">
    <property type="component" value="Unassembled WGS sequence"/>
</dbReference>
<organism evidence="2 3">
    <name type="scientific">Pythium insidiosum</name>
    <name type="common">Pythiosis disease agent</name>
    <dbReference type="NCBI Taxonomy" id="114742"/>
    <lineage>
        <taxon>Eukaryota</taxon>
        <taxon>Sar</taxon>
        <taxon>Stramenopiles</taxon>
        <taxon>Oomycota</taxon>
        <taxon>Peronosporomycetes</taxon>
        <taxon>Pythiales</taxon>
        <taxon>Pythiaceae</taxon>
        <taxon>Pythium</taxon>
    </lineage>
</organism>
<feature type="chain" id="PRO_5042248657" description="Secreted protein" evidence="1">
    <location>
        <begin position="23"/>
        <end position="88"/>
    </location>
</feature>
<protein>
    <recommendedName>
        <fullName evidence="4">Secreted protein</fullName>
    </recommendedName>
</protein>
<name>A0AAD5LEU6_PYTIN</name>
<dbReference type="AlphaFoldDB" id="A0AAD5LEU6"/>
<sequence>MGSFGADTFGLVLLGLFFLCFAVMCVRQRCADRDVDAWREFHVPLRENEVNARLEAALRDAAQDANVCHGCSFENLPKHAFCMLGNAV</sequence>
<comment type="caution">
    <text evidence="2">The sequence shown here is derived from an EMBL/GenBank/DDBJ whole genome shotgun (WGS) entry which is preliminary data.</text>
</comment>
<evidence type="ECO:0000313" key="2">
    <source>
        <dbReference type="EMBL" id="KAJ0398508.1"/>
    </source>
</evidence>
<proteinExistence type="predicted"/>
<accession>A0AAD5LEU6</accession>
<dbReference type="EMBL" id="JAKCXM010000213">
    <property type="protein sequence ID" value="KAJ0398508.1"/>
    <property type="molecule type" value="Genomic_DNA"/>
</dbReference>
<evidence type="ECO:0008006" key="4">
    <source>
        <dbReference type="Google" id="ProtNLM"/>
    </source>
</evidence>
<feature type="signal peptide" evidence="1">
    <location>
        <begin position="1"/>
        <end position="22"/>
    </location>
</feature>
<evidence type="ECO:0000256" key="1">
    <source>
        <dbReference type="SAM" id="SignalP"/>
    </source>
</evidence>
<reference evidence="2" key="1">
    <citation type="submission" date="2021-12" db="EMBL/GenBank/DDBJ databases">
        <title>Prjna785345.</title>
        <authorList>
            <person name="Rujirawat T."/>
            <person name="Krajaejun T."/>
        </authorList>
    </citation>
    <scope>NUCLEOTIDE SEQUENCE</scope>
    <source>
        <strain evidence="2">Pi057C3</strain>
    </source>
</reference>
<gene>
    <name evidence="2" type="ORF">P43SY_004087</name>
</gene>
<evidence type="ECO:0000313" key="3">
    <source>
        <dbReference type="Proteomes" id="UP001209570"/>
    </source>
</evidence>
<keyword evidence="1" id="KW-0732">Signal</keyword>